<accession>A0A117PPP3</accession>
<comment type="caution">
    <text evidence="2">The sequence shown here is derived from an EMBL/GenBank/DDBJ whole genome shotgun (WGS) entry which is preliminary data.</text>
</comment>
<gene>
    <name evidence="2" type="ORF">AQI94_30840</name>
</gene>
<dbReference type="AlphaFoldDB" id="A0A117PPP3"/>
<feature type="region of interest" description="Disordered" evidence="1">
    <location>
        <begin position="1"/>
        <end position="46"/>
    </location>
</feature>
<dbReference type="Proteomes" id="UP000053039">
    <property type="component" value="Unassembled WGS sequence"/>
</dbReference>
<proteinExistence type="predicted"/>
<dbReference type="EMBL" id="LMWM01000030">
    <property type="protein sequence ID" value="KUM84923.1"/>
    <property type="molecule type" value="Genomic_DNA"/>
</dbReference>
<sequence>MPLRDACRCRQARTRQRSEQYTADAERSTPTVHERPHTGHTASSPRCIAITRCRVRRSLRHRRDLHRPEQNTASAAIGTGSGSPHSRQYRRADPPSATNQIIQP</sequence>
<protein>
    <submittedName>
        <fullName evidence="2">Uncharacterized protein</fullName>
    </submittedName>
</protein>
<name>A0A117PPP3_9ACTN</name>
<evidence type="ECO:0000313" key="3">
    <source>
        <dbReference type="Proteomes" id="UP000053039"/>
    </source>
</evidence>
<feature type="compositionally biased region" description="Basic and acidic residues" evidence="1">
    <location>
        <begin position="24"/>
        <end position="37"/>
    </location>
</feature>
<evidence type="ECO:0000256" key="1">
    <source>
        <dbReference type="SAM" id="MobiDB-lite"/>
    </source>
</evidence>
<reference evidence="2 3" key="1">
    <citation type="submission" date="2015-10" db="EMBL/GenBank/DDBJ databases">
        <title>Draft genome sequence of Streptomyces pseudovenezuelae DSM 40212, type strain for the species Streptomyces pseudovenezuelae.</title>
        <authorList>
            <person name="Ruckert C."/>
            <person name="Winkler A."/>
            <person name="Kalinowski J."/>
            <person name="Kampfer P."/>
            <person name="Glaeser S."/>
        </authorList>
    </citation>
    <scope>NUCLEOTIDE SEQUENCE [LARGE SCALE GENOMIC DNA]</scope>
    <source>
        <strain evidence="2 3">DSM 40212</strain>
    </source>
</reference>
<evidence type="ECO:0000313" key="2">
    <source>
        <dbReference type="EMBL" id="KUM84923.1"/>
    </source>
</evidence>
<feature type="region of interest" description="Disordered" evidence="1">
    <location>
        <begin position="58"/>
        <end position="104"/>
    </location>
</feature>
<organism evidence="2 3">
    <name type="scientific">Streptomyces pseudovenezuelae</name>
    <dbReference type="NCBI Taxonomy" id="67350"/>
    <lineage>
        <taxon>Bacteria</taxon>
        <taxon>Bacillati</taxon>
        <taxon>Actinomycetota</taxon>
        <taxon>Actinomycetes</taxon>
        <taxon>Kitasatosporales</taxon>
        <taxon>Streptomycetaceae</taxon>
        <taxon>Streptomyces</taxon>
        <taxon>Streptomyces aurantiacus group</taxon>
    </lineage>
</organism>